<sequence length="196" mass="21565">MIKAAKVLLPIFGLGAASGGGLAAYSFSDSLFTTMNPLKTVKAATVLDGKDSEDLKENMKSGQVTLIYESLRSDYGNNECETVVKEADKEEHKKFQNNSCEGWDTNGLEKNKKSIWVKLVDASQVNKALGEWLDTEGSKGFKTNTDQESKKLSSRNSVDETISFQCEKKLINPVGNLKVEVKCFEEVKPLTQALES</sequence>
<accession>F0QQ37</accession>
<dbReference type="AlphaFoldDB" id="F0QQ37"/>
<dbReference type="STRING" id="768700.MSU_0063"/>
<evidence type="ECO:0000256" key="1">
    <source>
        <dbReference type="SAM" id="MobiDB-lite"/>
    </source>
</evidence>
<organism evidence="2 3">
    <name type="scientific">Mycoplasma suis (strain Illinois)</name>
    <dbReference type="NCBI Taxonomy" id="768700"/>
    <lineage>
        <taxon>Bacteria</taxon>
        <taxon>Bacillati</taxon>
        <taxon>Mycoplasmatota</taxon>
        <taxon>Mollicutes</taxon>
        <taxon>Mycoplasmataceae</taxon>
        <taxon>Mycoplasma</taxon>
    </lineage>
</organism>
<dbReference type="RefSeq" id="WP_013608755.1">
    <property type="nucleotide sequence ID" value="NC_015155.1"/>
</dbReference>
<dbReference type="EMBL" id="CP002525">
    <property type="protein sequence ID" value="ADX97607.1"/>
    <property type="molecule type" value="Genomic_DNA"/>
</dbReference>
<proteinExistence type="predicted"/>
<gene>
    <name evidence="2" type="ordered locus">MSU_0063</name>
</gene>
<feature type="region of interest" description="Disordered" evidence="1">
    <location>
        <begin position="136"/>
        <end position="157"/>
    </location>
</feature>
<reference evidence="2 3" key="1">
    <citation type="journal article" date="2011" name="J. Bacteriol.">
        <title>Complete genome sequences of two hemotropic Mycoplasmas, Mycoplasma haemofelis strain Ohio2 and Mycoplasma suis strain Illinois.</title>
        <authorList>
            <person name="Messick J.B."/>
            <person name="Santos A.P."/>
            <person name="Guimaraes A.M."/>
        </authorList>
    </citation>
    <scope>NUCLEOTIDE SEQUENCE [LARGE SCALE GENOMIC DNA]</scope>
    <source>
        <strain evidence="2 3">Illinois</strain>
    </source>
</reference>
<evidence type="ECO:0000313" key="2">
    <source>
        <dbReference type="EMBL" id="ADX97607.1"/>
    </source>
</evidence>
<dbReference type="HOGENOM" id="CLU_119973_0_0_14"/>
<dbReference type="KEGG" id="mss:MSU_0063"/>
<dbReference type="Proteomes" id="UP000007484">
    <property type="component" value="Chromosome"/>
</dbReference>
<protein>
    <submittedName>
        <fullName evidence="2">Uncharacterized protein</fullName>
    </submittedName>
</protein>
<evidence type="ECO:0000313" key="3">
    <source>
        <dbReference type="Proteomes" id="UP000007484"/>
    </source>
</evidence>
<name>F0QQ37_MYCSL</name>
<keyword evidence="3" id="KW-1185">Reference proteome</keyword>